<dbReference type="GO" id="GO:0016651">
    <property type="term" value="F:oxidoreductase activity, acting on NAD(P)H"/>
    <property type="evidence" value="ECO:0007669"/>
    <property type="project" value="InterPro"/>
</dbReference>
<protein>
    <submittedName>
        <fullName evidence="5">Enoyl reductase</fullName>
    </submittedName>
</protein>
<dbReference type="GeneID" id="20707097"/>
<reference evidence="5 6" key="1">
    <citation type="submission" date="2008-03" db="EMBL/GenBank/DDBJ databases">
        <title>The Genome Sequence of Verticillium dahliae VdLs.17.</title>
        <authorList>
            <consortium name="The Broad Institute Genome Sequencing Platform"/>
            <person name="Ma L.-J.J."/>
            <person name="Klosterman S.J."/>
            <person name="Subbarao K."/>
            <person name="Dobinson K."/>
            <person name="Veronese P."/>
            <person name="Kang S."/>
            <person name="Gold S.E."/>
            <person name="Young S."/>
            <person name="Jaffe D."/>
            <person name="Gnerre S."/>
            <person name="Berlin A."/>
            <person name="Heiman D."/>
            <person name="Hepburn T."/>
            <person name="Sykes S."/>
            <person name="Alvarado L."/>
            <person name="Kodira C.D."/>
            <person name="Lander E."/>
            <person name="Galagan J."/>
            <person name="Nusbaum C."/>
            <person name="Birren B."/>
        </authorList>
    </citation>
    <scope>NUCLEOTIDE SEQUENCE [LARGE SCALE GENOMIC DNA]</scope>
    <source>
        <strain evidence="6">VdLs.17 / ATCC MYA-4575 / FGSC 10137</strain>
    </source>
</reference>
<dbReference type="eggNOG" id="KOG1198">
    <property type="taxonomic scope" value="Eukaryota"/>
</dbReference>
<gene>
    <name evidence="5" type="ORF">VDAG_05634</name>
</gene>
<dbReference type="InterPro" id="IPR020843">
    <property type="entry name" value="ER"/>
</dbReference>
<dbReference type="InterPro" id="IPR013154">
    <property type="entry name" value="ADH-like_N"/>
</dbReference>
<dbReference type="PANTHER" id="PTHR45348">
    <property type="entry name" value="HYPOTHETICAL OXIDOREDUCTASE (EUROFUNG)"/>
    <property type="match status" value="1"/>
</dbReference>
<dbReference type="SMART" id="SM00829">
    <property type="entry name" value="PKS_ER"/>
    <property type="match status" value="1"/>
</dbReference>
<organism evidence="5 6">
    <name type="scientific">Verticillium dahliae (strain VdLs.17 / ATCC MYA-4575 / FGSC 10137)</name>
    <name type="common">Verticillium wilt</name>
    <dbReference type="NCBI Taxonomy" id="498257"/>
    <lineage>
        <taxon>Eukaryota</taxon>
        <taxon>Fungi</taxon>
        <taxon>Dikarya</taxon>
        <taxon>Ascomycota</taxon>
        <taxon>Pezizomycotina</taxon>
        <taxon>Sordariomycetes</taxon>
        <taxon>Hypocreomycetidae</taxon>
        <taxon>Glomerellales</taxon>
        <taxon>Plectosphaerellaceae</taxon>
        <taxon>Verticillium</taxon>
    </lineage>
</organism>
<comment type="similarity">
    <text evidence="1">Belongs to the zinc-containing alcohol dehydrogenase family.</text>
</comment>
<dbReference type="AlphaFoldDB" id="G2X652"/>
<dbReference type="HOGENOM" id="CLU_026673_16_1_1"/>
<dbReference type="RefSeq" id="XP_009653326.1">
    <property type="nucleotide sequence ID" value="XM_009655031.1"/>
</dbReference>
<proteinExistence type="inferred from homology"/>
<accession>G2X652</accession>
<feature type="domain" description="Enoyl reductase (ER)" evidence="4">
    <location>
        <begin position="4"/>
        <end position="339"/>
    </location>
</feature>
<sequence length="346" mass="37625">MVSSPSGGYRLASDVPQPAPQPGTMLVRVHAVSLNPYDAKIVEYRVGAPGAYVGGCDFAGVVVAVGPAVTRFRPGDRVLTINTHGGFAEYALAVEDLSCHVPDAMPYTQACSLGLAVGIAGLALFQEPGLNLPLLRGPDLGQVNGHQDEAVPAAAVPAAAVPAATVLRRIQPHRHLLARQQRPVRVLRRLGLLRLPLAHLWRRHPAAHRQHAGPRARLRHRRRHHGHVLRGHRRPTGGAYVALEPTTNTVKYTRRDVRADWVMANTLLGDPCTLDGVYGRPAAPEHRLFAGRLFRLAERWLRDGDIWNHPLEIRHPGLESVGPGLQDLRAGIIRGKKLVVPLEVAA</sequence>
<dbReference type="SUPFAM" id="SSF50129">
    <property type="entry name" value="GroES-like"/>
    <property type="match status" value="1"/>
</dbReference>
<feature type="region of interest" description="Disordered" evidence="3">
    <location>
        <begin position="206"/>
        <end position="234"/>
    </location>
</feature>
<evidence type="ECO:0000256" key="1">
    <source>
        <dbReference type="ARBA" id="ARBA00008072"/>
    </source>
</evidence>
<dbReference type="STRING" id="498257.G2X652"/>
<dbReference type="KEGG" id="vda:VDAG_05634"/>
<evidence type="ECO:0000256" key="3">
    <source>
        <dbReference type="SAM" id="MobiDB-lite"/>
    </source>
</evidence>
<dbReference type="PANTHER" id="PTHR45348:SF2">
    <property type="entry name" value="ZINC-TYPE ALCOHOL DEHYDROGENASE-LIKE PROTEIN C2E1P3.01"/>
    <property type="match status" value="1"/>
</dbReference>
<keyword evidence="2" id="KW-0560">Oxidoreductase</keyword>
<dbReference type="OMA" id="MCYEAIG"/>
<dbReference type="InterPro" id="IPR047122">
    <property type="entry name" value="Trans-enoyl_RdTase-like"/>
</dbReference>
<dbReference type="Gene3D" id="3.40.50.720">
    <property type="entry name" value="NAD(P)-binding Rossmann-like Domain"/>
    <property type="match status" value="1"/>
</dbReference>
<dbReference type="Pfam" id="PF08240">
    <property type="entry name" value="ADH_N"/>
    <property type="match status" value="1"/>
</dbReference>
<evidence type="ECO:0000256" key="2">
    <source>
        <dbReference type="ARBA" id="ARBA00023002"/>
    </source>
</evidence>
<name>G2X652_VERDV</name>
<evidence type="ECO:0000313" key="5">
    <source>
        <dbReference type="EMBL" id="EGY14470.1"/>
    </source>
</evidence>
<dbReference type="EMBL" id="DS572705">
    <property type="protein sequence ID" value="EGY14470.1"/>
    <property type="molecule type" value="Genomic_DNA"/>
</dbReference>
<keyword evidence="6" id="KW-1185">Reference proteome</keyword>
<dbReference type="Proteomes" id="UP000001611">
    <property type="component" value="Chromosome 4"/>
</dbReference>
<evidence type="ECO:0000313" key="6">
    <source>
        <dbReference type="Proteomes" id="UP000001611"/>
    </source>
</evidence>
<dbReference type="InterPro" id="IPR011032">
    <property type="entry name" value="GroES-like_sf"/>
</dbReference>
<dbReference type="Gene3D" id="3.90.180.10">
    <property type="entry name" value="Medium-chain alcohol dehydrogenases, catalytic domain"/>
    <property type="match status" value="2"/>
</dbReference>
<evidence type="ECO:0000259" key="4">
    <source>
        <dbReference type="SMART" id="SM00829"/>
    </source>
</evidence>
<dbReference type="InParanoid" id="G2X652"/>